<dbReference type="AlphaFoldDB" id="A0AAU7MX30"/>
<dbReference type="InterPro" id="IPR052177">
    <property type="entry name" value="Divisome_Glycosyl_Hydrolase"/>
</dbReference>
<dbReference type="SUPFAM" id="SSF51445">
    <property type="entry name" value="(Trans)glycosidases"/>
    <property type="match status" value="1"/>
</dbReference>
<feature type="domain" description="Glycosyl hydrolase-like 10" evidence="2">
    <location>
        <begin position="25"/>
        <end position="342"/>
    </location>
</feature>
<name>A0AAU7MX30_9FLAO</name>
<dbReference type="InterPro" id="IPR003790">
    <property type="entry name" value="GHL10"/>
</dbReference>
<dbReference type="Pfam" id="PF02638">
    <property type="entry name" value="GHL10"/>
    <property type="match status" value="1"/>
</dbReference>
<organism evidence="3">
    <name type="scientific">Flagellimonas sp. MMG031</name>
    <dbReference type="NCBI Taxonomy" id="3158549"/>
    <lineage>
        <taxon>Bacteria</taxon>
        <taxon>Pseudomonadati</taxon>
        <taxon>Bacteroidota</taxon>
        <taxon>Flavobacteriia</taxon>
        <taxon>Flavobacteriales</taxon>
        <taxon>Flavobacteriaceae</taxon>
        <taxon>Flagellimonas</taxon>
    </lineage>
</organism>
<gene>
    <name evidence="3" type="ORF">ABNE31_14910</name>
</gene>
<dbReference type="Gene3D" id="3.20.20.80">
    <property type="entry name" value="Glycosidases"/>
    <property type="match status" value="1"/>
</dbReference>
<evidence type="ECO:0000259" key="2">
    <source>
        <dbReference type="Pfam" id="PF02638"/>
    </source>
</evidence>
<protein>
    <submittedName>
        <fullName evidence="3">Family 10 glycosylhydrolase</fullName>
    </submittedName>
</protein>
<dbReference type="InterPro" id="IPR017853">
    <property type="entry name" value="GH"/>
</dbReference>
<evidence type="ECO:0000313" key="3">
    <source>
        <dbReference type="EMBL" id="XBQ22885.1"/>
    </source>
</evidence>
<accession>A0AAU7MX30</accession>
<reference evidence="3" key="1">
    <citation type="submission" date="2024-05" db="EMBL/GenBank/DDBJ databases">
        <title>Draft Genome Sequences of Flagellimonas sp. MMG031 and Marinobacter sp. MMG032 Isolated from the dinoflagellate Symbiodinium pilosum.</title>
        <authorList>
            <person name="Shikuma N.J."/>
            <person name="Farrell M.V."/>
        </authorList>
    </citation>
    <scope>NUCLEOTIDE SEQUENCE</scope>
    <source>
        <strain evidence="3">MMG031</strain>
    </source>
</reference>
<evidence type="ECO:0000256" key="1">
    <source>
        <dbReference type="ARBA" id="ARBA00022729"/>
    </source>
</evidence>
<dbReference type="PROSITE" id="PS51257">
    <property type="entry name" value="PROKAR_LIPOPROTEIN"/>
    <property type="match status" value="1"/>
</dbReference>
<dbReference type="PANTHER" id="PTHR43405:SF1">
    <property type="entry name" value="GLYCOSYL HYDROLASE DIGH"/>
    <property type="match status" value="1"/>
</dbReference>
<sequence length="501" mass="57960">MHRFLTLIPILFLLSCATTKPPKQEFRGVWVATVANIDWPKHPEDEVAKKKKDFIDILEFYQNLNFNAAIVQVRTAGDALYPTALAPWSRYLSGTEGEAPKGFDKPLEWMISETHKRGMEFHAWLNPYRATVSLNTSTLSETHDYFQHPDWIVTYGNKNYYNPGLPEVREKFNAIIEELVTNYEIDAIHFDDYFYPYKVEGETFDDAEAYSTYALPGQSLEDWRRSNVDSLVKSVHSTIKKHKPWVQFGISPFGVWKNRDTDPRGSDTKAGQTTYEDLYADPILWVQQGWLDYLAPQVYWSMDYPVASHKVITKWWAEHAPNTHLYIGNGAYKVKNNPDKAWDRKREIPQQLNFARNLENIDGNIFFSAKSLMGNHEKITRKLQRKLYPLPSETPGPLNKVVRQLQLPAISSTKLKNQTLEICIRHVDNIPRFLNLYKSGKEGPQLIGKQYLSESDIEGCYVFDLDKKHLRKEIMIGVSDAYGNQSRLQTVPMNQNQINTK</sequence>
<dbReference type="PANTHER" id="PTHR43405">
    <property type="entry name" value="GLYCOSYL HYDROLASE DIGH"/>
    <property type="match status" value="1"/>
</dbReference>
<proteinExistence type="predicted"/>
<keyword evidence="1" id="KW-0732">Signal</keyword>
<dbReference type="KEGG" id="fld:ABNE31_14910"/>
<dbReference type="EMBL" id="CP157804">
    <property type="protein sequence ID" value="XBQ22885.1"/>
    <property type="molecule type" value="Genomic_DNA"/>
</dbReference>
<dbReference type="RefSeq" id="WP_349351706.1">
    <property type="nucleotide sequence ID" value="NZ_CP157804.1"/>
</dbReference>